<organism evidence="1">
    <name type="scientific">uncultured Anaerotruncus sp</name>
    <dbReference type="NCBI Taxonomy" id="905011"/>
    <lineage>
        <taxon>Bacteria</taxon>
        <taxon>Bacillati</taxon>
        <taxon>Bacillota</taxon>
        <taxon>Clostridia</taxon>
        <taxon>Eubacteriales</taxon>
        <taxon>Oscillospiraceae</taxon>
        <taxon>Anaerotruncus</taxon>
        <taxon>environmental samples</taxon>
    </lineage>
</organism>
<dbReference type="EMBL" id="CACRSL010000005">
    <property type="protein sequence ID" value="VYT24683.1"/>
    <property type="molecule type" value="Genomic_DNA"/>
</dbReference>
<sequence length="177" mass="19000">MKEPTGLEVYFRSEKLLIVAVVLLLSSALLAFGSQVAEPSPNSSGVQVVNPVIQYDTLESLQGAADFLVQTPQALPTGYEVEEYALVAQTIAQVTYSCGEDKLVYRTSTEQEAPGEVSGEFPWESSLTCGASTVSVLGDQEDVILHASWQRDGMWYSLTSSEGLTAESLTALVTSIL</sequence>
<accession>A0A6N2V5B6</accession>
<proteinExistence type="predicted"/>
<evidence type="ECO:0008006" key="2">
    <source>
        <dbReference type="Google" id="ProtNLM"/>
    </source>
</evidence>
<dbReference type="AlphaFoldDB" id="A0A6N2V5B6"/>
<evidence type="ECO:0000313" key="1">
    <source>
        <dbReference type="EMBL" id="VYT24683.1"/>
    </source>
</evidence>
<protein>
    <recommendedName>
        <fullName evidence="2">DUF4367 domain-containing protein</fullName>
    </recommendedName>
</protein>
<gene>
    <name evidence="1" type="ORF">AULFYP135_02253</name>
</gene>
<reference evidence="1" key="1">
    <citation type="submission" date="2019-11" db="EMBL/GenBank/DDBJ databases">
        <authorList>
            <person name="Feng L."/>
        </authorList>
    </citation>
    <scope>NUCLEOTIDE SEQUENCE</scope>
    <source>
        <strain evidence="1">AundefinedLFYP135</strain>
    </source>
</reference>
<name>A0A6N2V5B6_9FIRM</name>